<dbReference type="Pfam" id="PF13202">
    <property type="entry name" value="EF-hand_5"/>
    <property type="match status" value="1"/>
</dbReference>
<name>A0A812KMZ2_9DINO</name>
<protein>
    <submittedName>
        <fullName evidence="5">CMD1 protein</fullName>
    </submittedName>
</protein>
<dbReference type="Gene3D" id="1.10.238.10">
    <property type="entry name" value="EF-hand"/>
    <property type="match status" value="3"/>
</dbReference>
<feature type="domain" description="EF-hand" evidence="4">
    <location>
        <begin position="198"/>
        <end position="233"/>
    </location>
</feature>
<dbReference type="PROSITE" id="PS50222">
    <property type="entry name" value="EF_HAND_2"/>
    <property type="match status" value="3"/>
</dbReference>
<dbReference type="InterPro" id="IPR050145">
    <property type="entry name" value="Centrin_CML-like"/>
</dbReference>
<dbReference type="Proteomes" id="UP000604046">
    <property type="component" value="Unassembled WGS sequence"/>
</dbReference>
<dbReference type="Pfam" id="PF13499">
    <property type="entry name" value="EF-hand_7"/>
    <property type="match status" value="1"/>
</dbReference>
<keyword evidence="2" id="KW-0106">Calcium</keyword>
<dbReference type="InterPro" id="IPR011992">
    <property type="entry name" value="EF-hand-dom_pair"/>
</dbReference>
<evidence type="ECO:0000313" key="6">
    <source>
        <dbReference type="Proteomes" id="UP000604046"/>
    </source>
</evidence>
<feature type="domain" description="EF-hand" evidence="4">
    <location>
        <begin position="118"/>
        <end position="153"/>
    </location>
</feature>
<dbReference type="PROSITE" id="PS00018">
    <property type="entry name" value="EF_HAND_1"/>
    <property type="match status" value="2"/>
</dbReference>
<dbReference type="EMBL" id="CAJNDS010000768">
    <property type="protein sequence ID" value="CAE7232716.1"/>
    <property type="molecule type" value="Genomic_DNA"/>
</dbReference>
<dbReference type="PANTHER" id="PTHR23050">
    <property type="entry name" value="CALCIUM BINDING PROTEIN"/>
    <property type="match status" value="1"/>
</dbReference>
<dbReference type="InterPro" id="IPR002048">
    <property type="entry name" value="EF_hand_dom"/>
</dbReference>
<dbReference type="OrthoDB" id="418195at2759"/>
<dbReference type="InterPro" id="IPR018247">
    <property type="entry name" value="EF_Hand_1_Ca_BS"/>
</dbReference>
<dbReference type="AlphaFoldDB" id="A0A812KMZ2"/>
<evidence type="ECO:0000256" key="2">
    <source>
        <dbReference type="ARBA" id="ARBA00022837"/>
    </source>
</evidence>
<dbReference type="SUPFAM" id="SSF47473">
    <property type="entry name" value="EF-hand"/>
    <property type="match status" value="1"/>
</dbReference>
<evidence type="ECO:0000256" key="3">
    <source>
        <dbReference type="SAM" id="Coils"/>
    </source>
</evidence>
<keyword evidence="1" id="KW-0677">Repeat</keyword>
<keyword evidence="6" id="KW-1185">Reference proteome</keyword>
<reference evidence="5" key="1">
    <citation type="submission" date="2021-02" db="EMBL/GenBank/DDBJ databases">
        <authorList>
            <person name="Dougan E. K."/>
            <person name="Rhodes N."/>
            <person name="Thang M."/>
            <person name="Chan C."/>
        </authorList>
    </citation>
    <scope>NUCLEOTIDE SEQUENCE</scope>
</reference>
<feature type="domain" description="EF-hand" evidence="4">
    <location>
        <begin position="161"/>
        <end position="196"/>
    </location>
</feature>
<evidence type="ECO:0000256" key="1">
    <source>
        <dbReference type="ARBA" id="ARBA00022737"/>
    </source>
</evidence>
<sequence>MTRVNHPSARKARTYIIHPNLGLNPPQNYRYFMSNIKKINKTDLTQNANRIAMVIECERRMTIVTDAPGSFFSFAFPHPCVASVHMAAAVIGSRNRGQLIKAEQELARRAQENELKRQQREVAQSIMEKYDKDSSGALSPKELKRMLRDYSQHRFKIEVQPSAEDLIFLFRLFDTKPDGVIDRDEIMGIVGAWGEFMKQKQLVQNLAQKFDKDSDNQIDLAELQDILDATNRRPVNSQITQWVMREADVSGNGLLSSLAGVRWSAYLAG</sequence>
<dbReference type="GO" id="GO:0005509">
    <property type="term" value="F:calcium ion binding"/>
    <property type="evidence" value="ECO:0007669"/>
    <property type="project" value="InterPro"/>
</dbReference>
<proteinExistence type="predicted"/>
<comment type="caution">
    <text evidence="5">The sequence shown here is derived from an EMBL/GenBank/DDBJ whole genome shotgun (WGS) entry which is preliminary data.</text>
</comment>
<accession>A0A812KMZ2</accession>
<organism evidence="5 6">
    <name type="scientific">Symbiodinium natans</name>
    <dbReference type="NCBI Taxonomy" id="878477"/>
    <lineage>
        <taxon>Eukaryota</taxon>
        <taxon>Sar</taxon>
        <taxon>Alveolata</taxon>
        <taxon>Dinophyceae</taxon>
        <taxon>Suessiales</taxon>
        <taxon>Symbiodiniaceae</taxon>
        <taxon>Symbiodinium</taxon>
    </lineage>
</organism>
<keyword evidence="3" id="KW-0175">Coiled coil</keyword>
<evidence type="ECO:0000259" key="4">
    <source>
        <dbReference type="PROSITE" id="PS50222"/>
    </source>
</evidence>
<dbReference type="SMART" id="SM00054">
    <property type="entry name" value="EFh"/>
    <property type="match status" value="3"/>
</dbReference>
<feature type="coiled-coil region" evidence="3">
    <location>
        <begin position="99"/>
        <end position="128"/>
    </location>
</feature>
<evidence type="ECO:0000313" key="5">
    <source>
        <dbReference type="EMBL" id="CAE7232716.1"/>
    </source>
</evidence>
<gene>
    <name evidence="5" type="primary">CMD1</name>
    <name evidence="5" type="ORF">SNAT2548_LOCUS9661</name>
</gene>